<accession>A0A5C3MQ51</accession>
<sequence length="129" mass="14757">MSTRIRHREDVDKAHEVQKKAAIEGALRGAGIGLGLTIITHYAWPLFRRQTLSFKAFLISGFTISGLVFSAEGALLEHEAIRRREENIIRREARLDLARRGLVGTETEITKWRTAKEQQERERQSEESS</sequence>
<evidence type="ECO:0000256" key="1">
    <source>
        <dbReference type="SAM" id="MobiDB-lite"/>
    </source>
</evidence>
<keyword evidence="2" id="KW-0812">Transmembrane</keyword>
<keyword evidence="4" id="KW-1185">Reference proteome</keyword>
<evidence type="ECO:0000313" key="3">
    <source>
        <dbReference type="EMBL" id="TFK43341.1"/>
    </source>
</evidence>
<dbReference type="OrthoDB" id="3356019at2759"/>
<dbReference type="Proteomes" id="UP000308652">
    <property type="component" value="Unassembled WGS sequence"/>
</dbReference>
<feature type="region of interest" description="Disordered" evidence="1">
    <location>
        <begin position="109"/>
        <end position="129"/>
    </location>
</feature>
<organism evidence="3 4">
    <name type="scientific">Crucibulum laeve</name>
    <dbReference type="NCBI Taxonomy" id="68775"/>
    <lineage>
        <taxon>Eukaryota</taxon>
        <taxon>Fungi</taxon>
        <taxon>Dikarya</taxon>
        <taxon>Basidiomycota</taxon>
        <taxon>Agaricomycotina</taxon>
        <taxon>Agaricomycetes</taxon>
        <taxon>Agaricomycetidae</taxon>
        <taxon>Agaricales</taxon>
        <taxon>Agaricineae</taxon>
        <taxon>Nidulariaceae</taxon>
        <taxon>Crucibulum</taxon>
    </lineage>
</organism>
<keyword evidence="2" id="KW-0472">Membrane</keyword>
<dbReference type="EMBL" id="ML213591">
    <property type="protein sequence ID" value="TFK43341.1"/>
    <property type="molecule type" value="Genomic_DNA"/>
</dbReference>
<protein>
    <submittedName>
        <fullName evidence="3">Uncharacterized protein</fullName>
    </submittedName>
</protein>
<reference evidence="3 4" key="1">
    <citation type="journal article" date="2019" name="Nat. Ecol. Evol.">
        <title>Megaphylogeny resolves global patterns of mushroom evolution.</title>
        <authorList>
            <person name="Varga T."/>
            <person name="Krizsan K."/>
            <person name="Foldi C."/>
            <person name="Dima B."/>
            <person name="Sanchez-Garcia M."/>
            <person name="Sanchez-Ramirez S."/>
            <person name="Szollosi G.J."/>
            <person name="Szarkandi J.G."/>
            <person name="Papp V."/>
            <person name="Albert L."/>
            <person name="Andreopoulos W."/>
            <person name="Angelini C."/>
            <person name="Antonin V."/>
            <person name="Barry K.W."/>
            <person name="Bougher N.L."/>
            <person name="Buchanan P."/>
            <person name="Buyck B."/>
            <person name="Bense V."/>
            <person name="Catcheside P."/>
            <person name="Chovatia M."/>
            <person name="Cooper J."/>
            <person name="Damon W."/>
            <person name="Desjardin D."/>
            <person name="Finy P."/>
            <person name="Geml J."/>
            <person name="Haridas S."/>
            <person name="Hughes K."/>
            <person name="Justo A."/>
            <person name="Karasinski D."/>
            <person name="Kautmanova I."/>
            <person name="Kiss B."/>
            <person name="Kocsube S."/>
            <person name="Kotiranta H."/>
            <person name="LaButti K.M."/>
            <person name="Lechner B.E."/>
            <person name="Liimatainen K."/>
            <person name="Lipzen A."/>
            <person name="Lukacs Z."/>
            <person name="Mihaltcheva S."/>
            <person name="Morgado L.N."/>
            <person name="Niskanen T."/>
            <person name="Noordeloos M.E."/>
            <person name="Ohm R.A."/>
            <person name="Ortiz-Santana B."/>
            <person name="Ovrebo C."/>
            <person name="Racz N."/>
            <person name="Riley R."/>
            <person name="Savchenko A."/>
            <person name="Shiryaev A."/>
            <person name="Soop K."/>
            <person name="Spirin V."/>
            <person name="Szebenyi C."/>
            <person name="Tomsovsky M."/>
            <person name="Tulloss R.E."/>
            <person name="Uehling J."/>
            <person name="Grigoriev I.V."/>
            <person name="Vagvolgyi C."/>
            <person name="Papp T."/>
            <person name="Martin F.M."/>
            <person name="Miettinen O."/>
            <person name="Hibbett D.S."/>
            <person name="Nagy L.G."/>
        </authorList>
    </citation>
    <scope>NUCLEOTIDE SEQUENCE [LARGE SCALE GENOMIC DNA]</scope>
    <source>
        <strain evidence="3 4">CBS 166.37</strain>
    </source>
</reference>
<gene>
    <name evidence="3" type="ORF">BDQ12DRAFT_175003</name>
</gene>
<evidence type="ECO:0000256" key="2">
    <source>
        <dbReference type="SAM" id="Phobius"/>
    </source>
</evidence>
<feature type="transmembrane region" description="Helical" evidence="2">
    <location>
        <begin position="56"/>
        <end position="76"/>
    </location>
</feature>
<keyword evidence="2" id="KW-1133">Transmembrane helix</keyword>
<name>A0A5C3MQ51_9AGAR</name>
<evidence type="ECO:0000313" key="4">
    <source>
        <dbReference type="Proteomes" id="UP000308652"/>
    </source>
</evidence>
<feature type="transmembrane region" description="Helical" evidence="2">
    <location>
        <begin position="21"/>
        <end position="44"/>
    </location>
</feature>
<dbReference type="AlphaFoldDB" id="A0A5C3MQ51"/>
<proteinExistence type="predicted"/>